<name>A0A0R1N291_9LACO</name>
<feature type="transmembrane region" description="Helical" evidence="1">
    <location>
        <begin position="107"/>
        <end position="128"/>
    </location>
</feature>
<sequence length="140" mass="15091">MENQKKEPVLPGGMKVTKLVVGILQLVIACFILFQSCAVGVSHAFENKSNDAGGTAGAFAAILFLAAGIVYIATRKSQKLGGDIAGMVLMLIAWIFAIANAGDYSDLMIWGWLAFIIGVGFFLWHLLFNRKLKKSSPQAK</sequence>
<evidence type="ECO:0000256" key="1">
    <source>
        <dbReference type="SAM" id="Phobius"/>
    </source>
</evidence>
<keyword evidence="1" id="KW-1133">Transmembrane helix</keyword>
<keyword evidence="1" id="KW-0812">Transmembrane</keyword>
<protein>
    <submittedName>
        <fullName evidence="2">Lipoprotein</fullName>
    </submittedName>
</protein>
<feature type="transmembrane region" description="Helical" evidence="1">
    <location>
        <begin position="80"/>
        <end position="101"/>
    </location>
</feature>
<comment type="caution">
    <text evidence="2">The sequence shown here is derived from an EMBL/GenBank/DDBJ whole genome shotgun (WGS) entry which is preliminary data.</text>
</comment>
<proteinExistence type="predicted"/>
<accession>A0A0R1N291</accession>
<dbReference type="AlphaFoldDB" id="A0A0R1N291"/>
<evidence type="ECO:0000313" key="3">
    <source>
        <dbReference type="Proteomes" id="UP000051330"/>
    </source>
</evidence>
<dbReference type="PATRIC" id="fig|1423792.3.peg.927"/>
<dbReference type="Proteomes" id="UP000051330">
    <property type="component" value="Unassembled WGS sequence"/>
</dbReference>
<keyword evidence="2" id="KW-0449">Lipoprotein</keyword>
<keyword evidence="3" id="KW-1185">Reference proteome</keyword>
<feature type="transmembrane region" description="Helical" evidence="1">
    <location>
        <begin position="20"/>
        <end position="41"/>
    </location>
</feature>
<dbReference type="STRING" id="1423792.FD09_GL000908"/>
<dbReference type="PROSITE" id="PS51257">
    <property type="entry name" value="PROKAR_LIPOPROTEIN"/>
    <property type="match status" value="1"/>
</dbReference>
<organism evidence="2 3">
    <name type="scientific">Schleiferilactobacillus perolens DSM 12744</name>
    <dbReference type="NCBI Taxonomy" id="1423792"/>
    <lineage>
        <taxon>Bacteria</taxon>
        <taxon>Bacillati</taxon>
        <taxon>Bacillota</taxon>
        <taxon>Bacilli</taxon>
        <taxon>Lactobacillales</taxon>
        <taxon>Lactobacillaceae</taxon>
        <taxon>Schleiferilactobacillus</taxon>
    </lineage>
</organism>
<evidence type="ECO:0000313" key="2">
    <source>
        <dbReference type="EMBL" id="KRL10763.1"/>
    </source>
</evidence>
<dbReference type="EMBL" id="AZEC01000014">
    <property type="protein sequence ID" value="KRL10763.1"/>
    <property type="molecule type" value="Genomic_DNA"/>
</dbReference>
<gene>
    <name evidence="2" type="ORF">FD09_GL000908</name>
</gene>
<keyword evidence="1" id="KW-0472">Membrane</keyword>
<reference evidence="2 3" key="1">
    <citation type="journal article" date="2015" name="Genome Announc.">
        <title>Expanding the biotechnology potential of lactobacilli through comparative genomics of 213 strains and associated genera.</title>
        <authorList>
            <person name="Sun Z."/>
            <person name="Harris H.M."/>
            <person name="McCann A."/>
            <person name="Guo C."/>
            <person name="Argimon S."/>
            <person name="Zhang W."/>
            <person name="Yang X."/>
            <person name="Jeffery I.B."/>
            <person name="Cooney J.C."/>
            <person name="Kagawa T.F."/>
            <person name="Liu W."/>
            <person name="Song Y."/>
            <person name="Salvetti E."/>
            <person name="Wrobel A."/>
            <person name="Rasinkangas P."/>
            <person name="Parkhill J."/>
            <person name="Rea M.C."/>
            <person name="O'Sullivan O."/>
            <person name="Ritari J."/>
            <person name="Douillard F.P."/>
            <person name="Paul Ross R."/>
            <person name="Yang R."/>
            <person name="Briner A.E."/>
            <person name="Felis G.E."/>
            <person name="de Vos W.M."/>
            <person name="Barrangou R."/>
            <person name="Klaenhammer T.R."/>
            <person name="Caufield P.W."/>
            <person name="Cui Y."/>
            <person name="Zhang H."/>
            <person name="O'Toole P.W."/>
        </authorList>
    </citation>
    <scope>NUCLEOTIDE SEQUENCE [LARGE SCALE GENOMIC DNA]</scope>
    <source>
        <strain evidence="2 3">DSM 12744</strain>
    </source>
</reference>
<feature type="transmembrane region" description="Helical" evidence="1">
    <location>
        <begin position="53"/>
        <end position="73"/>
    </location>
</feature>
<dbReference type="RefSeq" id="WP_420806863.1">
    <property type="nucleotide sequence ID" value="NZ_AZEC01000014.1"/>
</dbReference>